<feature type="transmembrane region" description="Helical" evidence="1">
    <location>
        <begin position="113"/>
        <end position="131"/>
    </location>
</feature>
<feature type="transmembrane region" description="Helical" evidence="1">
    <location>
        <begin position="46"/>
        <end position="69"/>
    </location>
</feature>
<dbReference type="EMBL" id="WNWM01000002">
    <property type="protein sequence ID" value="MUI14271.1"/>
    <property type="molecule type" value="Genomic_DNA"/>
</dbReference>
<keyword evidence="3" id="KW-1185">Reference proteome</keyword>
<reference evidence="2 3" key="1">
    <citation type="submission" date="2019-11" db="EMBL/GenBank/DDBJ databases">
        <title>Draft Genome Sequences of Six Type Strains of the Genus Massilia.</title>
        <authorList>
            <person name="Miess H."/>
            <person name="Frediansyah A."/>
            <person name="Goeker M."/>
            <person name="Gross H."/>
        </authorList>
    </citation>
    <scope>NUCLEOTIDE SEQUENCE [LARGE SCALE GENOMIC DNA]</scope>
    <source>
        <strain evidence="2 3">DSM 17513</strain>
    </source>
</reference>
<organism evidence="2 3">
    <name type="scientific">Pseudoduganella dura</name>
    <dbReference type="NCBI Taxonomy" id="321982"/>
    <lineage>
        <taxon>Bacteria</taxon>
        <taxon>Pseudomonadati</taxon>
        <taxon>Pseudomonadota</taxon>
        <taxon>Betaproteobacteria</taxon>
        <taxon>Burkholderiales</taxon>
        <taxon>Oxalobacteraceae</taxon>
        <taxon>Telluria group</taxon>
        <taxon>Pseudoduganella</taxon>
    </lineage>
</organism>
<gene>
    <name evidence="2" type="ORF">GJV26_17655</name>
</gene>
<keyword evidence="1" id="KW-0812">Transmembrane</keyword>
<protein>
    <submittedName>
        <fullName evidence="2">Uncharacterized protein</fullName>
    </submittedName>
</protein>
<evidence type="ECO:0000313" key="3">
    <source>
        <dbReference type="Proteomes" id="UP000431684"/>
    </source>
</evidence>
<keyword evidence="1" id="KW-0472">Membrane</keyword>
<dbReference type="AlphaFoldDB" id="A0A6I3XKV9"/>
<accession>A0A6I3XKV9</accession>
<sequence length="169" mass="18812">MSICRSTQILRFLVKTAIRTPKLALAVALLVLAALAGTMTYTGFLVVGVLADHLGTGRVMAGLLLGCLFARFPWIRKGKLRIVGLLPKPVRRPFIVGLLALCSLDFLSRHDYVPVLFTGFSAAFLLTFPWLRRVMFDRMFSSIFKFTGQNPSKSADDTVIDGEFREKKD</sequence>
<name>A0A6I3XKV9_9BURK</name>
<keyword evidence="1" id="KW-1133">Transmembrane helix</keyword>
<dbReference type="Proteomes" id="UP000431684">
    <property type="component" value="Unassembled WGS sequence"/>
</dbReference>
<proteinExistence type="predicted"/>
<dbReference type="RefSeq" id="WP_155709981.1">
    <property type="nucleotide sequence ID" value="NZ_BMWU01000002.1"/>
</dbReference>
<dbReference type="OrthoDB" id="8756928at2"/>
<evidence type="ECO:0000256" key="1">
    <source>
        <dbReference type="SAM" id="Phobius"/>
    </source>
</evidence>
<evidence type="ECO:0000313" key="2">
    <source>
        <dbReference type="EMBL" id="MUI14271.1"/>
    </source>
</evidence>
<comment type="caution">
    <text evidence="2">The sequence shown here is derived from an EMBL/GenBank/DDBJ whole genome shotgun (WGS) entry which is preliminary data.</text>
</comment>